<evidence type="ECO:0000313" key="1">
    <source>
        <dbReference type="EMBL" id="WZW99160.1"/>
    </source>
</evidence>
<dbReference type="CDD" id="cd07516">
    <property type="entry name" value="HAD_Pase"/>
    <property type="match status" value="1"/>
</dbReference>
<sequence length="275" mass="28226">MAHPRVRLIASDIDGTLLRSDHTVSDRTRAAVAAAQDAGVPVVLISGRQAPVLAPIAAQAGLSGPAICANGAVGYHLGRQEVLFEELLAVAAQTELLHAVRAVYPGVRCVSVREAGFVFVPERGYTGMMDPGDHGRPLDQPDAENDLAAVLGTPSTKFILRQPGLPPEDLLALALDLAIPGTQPTISGASFLEVAAAGVTKSSGLARLCSSLGIDASEVAAFGDHLNDLDLLQWAGHSVAMGNALPEVKDAADAVTGTNDDDGLAVAIEALLARG</sequence>
<dbReference type="NCBIfam" id="TIGR00099">
    <property type="entry name" value="Cof-subfamily"/>
    <property type="match status" value="1"/>
</dbReference>
<reference evidence="1 2" key="1">
    <citation type="journal article" date="2023" name="Environ Microbiome">
        <title>A coral-associated actinobacterium mitigates coral bleaching under heat stress.</title>
        <authorList>
            <person name="Li J."/>
            <person name="Zou Y."/>
            <person name="Li Q."/>
            <person name="Zhang J."/>
            <person name="Bourne D.G."/>
            <person name="Lyu Y."/>
            <person name="Liu C."/>
            <person name="Zhang S."/>
        </authorList>
    </citation>
    <scope>NUCLEOTIDE SEQUENCE [LARGE SCALE GENOMIC DNA]</scope>
    <source>
        <strain evidence="1 2">SCSIO 13291</strain>
    </source>
</reference>
<dbReference type="Proteomes" id="UP001434337">
    <property type="component" value="Chromosome"/>
</dbReference>
<dbReference type="InterPro" id="IPR023214">
    <property type="entry name" value="HAD_sf"/>
</dbReference>
<dbReference type="InterPro" id="IPR036412">
    <property type="entry name" value="HAD-like_sf"/>
</dbReference>
<dbReference type="SFLD" id="SFLDG01140">
    <property type="entry name" value="C2.B:_Phosphomannomutase_and_P"/>
    <property type="match status" value="1"/>
</dbReference>
<accession>A0ABZ3C8Q1</accession>
<organism evidence="1 2">
    <name type="scientific">Propioniciclava soli</name>
    <dbReference type="NCBI Taxonomy" id="2775081"/>
    <lineage>
        <taxon>Bacteria</taxon>
        <taxon>Bacillati</taxon>
        <taxon>Actinomycetota</taxon>
        <taxon>Actinomycetes</taxon>
        <taxon>Propionibacteriales</taxon>
        <taxon>Propionibacteriaceae</taxon>
        <taxon>Propioniciclava</taxon>
    </lineage>
</organism>
<dbReference type="Pfam" id="PF08282">
    <property type="entry name" value="Hydrolase_3"/>
    <property type="match status" value="1"/>
</dbReference>
<gene>
    <name evidence="1" type="ORF">PCC79_02860</name>
</gene>
<evidence type="ECO:0000313" key="2">
    <source>
        <dbReference type="Proteomes" id="UP001434337"/>
    </source>
</evidence>
<name>A0ABZ3C8Q1_9ACTN</name>
<dbReference type="SUPFAM" id="SSF56784">
    <property type="entry name" value="HAD-like"/>
    <property type="match status" value="1"/>
</dbReference>
<proteinExistence type="predicted"/>
<keyword evidence="1" id="KW-0378">Hydrolase</keyword>
<protein>
    <submittedName>
        <fullName evidence="1">HAD family hydrolase</fullName>
    </submittedName>
</protein>
<dbReference type="EMBL" id="CP115965">
    <property type="protein sequence ID" value="WZW99160.1"/>
    <property type="molecule type" value="Genomic_DNA"/>
</dbReference>
<dbReference type="GO" id="GO:0016787">
    <property type="term" value="F:hydrolase activity"/>
    <property type="evidence" value="ECO:0007669"/>
    <property type="project" value="UniProtKB-KW"/>
</dbReference>
<dbReference type="Gene3D" id="3.30.1240.10">
    <property type="match status" value="1"/>
</dbReference>
<dbReference type="PANTHER" id="PTHR10000">
    <property type="entry name" value="PHOSPHOSERINE PHOSPHATASE"/>
    <property type="match status" value="1"/>
</dbReference>
<dbReference type="PANTHER" id="PTHR10000:SF8">
    <property type="entry name" value="HAD SUPERFAMILY HYDROLASE-LIKE, TYPE 3"/>
    <property type="match status" value="1"/>
</dbReference>
<dbReference type="RefSeq" id="WP_232549996.1">
    <property type="nucleotide sequence ID" value="NZ_CP115965.1"/>
</dbReference>
<keyword evidence="2" id="KW-1185">Reference proteome</keyword>
<dbReference type="SFLD" id="SFLDS00003">
    <property type="entry name" value="Haloacid_Dehalogenase"/>
    <property type="match status" value="1"/>
</dbReference>
<dbReference type="InterPro" id="IPR000150">
    <property type="entry name" value="Cof"/>
</dbReference>
<dbReference type="Gene3D" id="3.40.50.1000">
    <property type="entry name" value="HAD superfamily/HAD-like"/>
    <property type="match status" value="1"/>
</dbReference>